<protein>
    <recommendedName>
        <fullName evidence="3">DUF4932 domain-containing protein</fullName>
    </recommendedName>
</protein>
<dbReference type="PROSITE" id="PS51257">
    <property type="entry name" value="PROKAR_LIPOPROTEIN"/>
    <property type="match status" value="1"/>
</dbReference>
<sequence length="369" mass="43951">MRVRTVFFLLIISGFMGSCVRNDDTPLVKAYFSEDYISEHKGRYVIEVPKVYELAHVVMAVKFQRQRSDYFIEKRTSYFQEVLDYFNDYNSSRIFSNYSYSESDYIENYAFRDNSYAYKMVNEEISLKETYTSISQYDIFKDFLDDVQAFSYESNFNDFYTAHAGFYENQIALYDAIIPVQDMWDWLENQFSARYDCYKIIISPLTGGSHSTRRFKTDTYKETLMFVPALNPEIHSMDTLNIAYNIRHVFTEIDHNYVNPVTEEFRDELKKAMGDLNNWKDEKPSNTVYSSHYMVFNEYMTWAVYDIYISERYPEHIASQIREITISKMEGDRGFIRFRSFEDSLIQIYTNKSPGENIEDLYPEILKAI</sequence>
<evidence type="ECO:0008006" key="3">
    <source>
        <dbReference type="Google" id="ProtNLM"/>
    </source>
</evidence>
<reference evidence="1 2" key="1">
    <citation type="submission" date="2017-05" db="EMBL/GenBank/DDBJ databases">
        <authorList>
            <person name="Varghese N."/>
            <person name="Submissions S."/>
        </authorList>
    </citation>
    <scope>NUCLEOTIDE SEQUENCE [LARGE SCALE GENOMIC DNA]</scope>
    <source>
        <strain evidence="1 2">DSM 21985</strain>
    </source>
</reference>
<dbReference type="InterPro" id="IPR032560">
    <property type="entry name" value="DUF4932"/>
</dbReference>
<dbReference type="EMBL" id="FXTP01000012">
    <property type="protein sequence ID" value="SMO84305.1"/>
    <property type="molecule type" value="Genomic_DNA"/>
</dbReference>
<organism evidence="1 2">
    <name type="scientific">Gracilimonas mengyeensis</name>
    <dbReference type="NCBI Taxonomy" id="1302730"/>
    <lineage>
        <taxon>Bacteria</taxon>
        <taxon>Pseudomonadati</taxon>
        <taxon>Balneolota</taxon>
        <taxon>Balneolia</taxon>
        <taxon>Balneolales</taxon>
        <taxon>Balneolaceae</taxon>
        <taxon>Gracilimonas</taxon>
    </lineage>
</organism>
<proteinExistence type="predicted"/>
<dbReference type="AlphaFoldDB" id="A0A521EK66"/>
<evidence type="ECO:0000313" key="1">
    <source>
        <dbReference type="EMBL" id="SMO84305.1"/>
    </source>
</evidence>
<dbReference type="OrthoDB" id="6395228at2"/>
<dbReference type="RefSeq" id="WP_142455248.1">
    <property type="nucleotide sequence ID" value="NZ_FXTP01000012.1"/>
</dbReference>
<dbReference type="Pfam" id="PF16286">
    <property type="entry name" value="DUF4932"/>
    <property type="match status" value="1"/>
</dbReference>
<accession>A0A521EK66</accession>
<dbReference type="Proteomes" id="UP000317557">
    <property type="component" value="Unassembled WGS sequence"/>
</dbReference>
<name>A0A521EK66_9BACT</name>
<evidence type="ECO:0000313" key="2">
    <source>
        <dbReference type="Proteomes" id="UP000317557"/>
    </source>
</evidence>
<keyword evidence="2" id="KW-1185">Reference proteome</keyword>
<gene>
    <name evidence="1" type="ORF">SAMN06265219_112100</name>
</gene>